<keyword evidence="5" id="KW-0460">Magnesium</keyword>
<dbReference type="GO" id="GO:0016874">
    <property type="term" value="F:ligase activity"/>
    <property type="evidence" value="ECO:0007669"/>
    <property type="project" value="UniProtKB-KW"/>
</dbReference>
<evidence type="ECO:0000256" key="4">
    <source>
        <dbReference type="ARBA" id="ARBA00022840"/>
    </source>
</evidence>
<evidence type="ECO:0000313" key="8">
    <source>
        <dbReference type="Proteomes" id="UP000448943"/>
    </source>
</evidence>
<dbReference type="Pfam" id="PF03738">
    <property type="entry name" value="GSP_synth"/>
    <property type="match status" value="1"/>
</dbReference>
<name>A0A6N9Q6S1_9BACL</name>
<dbReference type="Proteomes" id="UP000448943">
    <property type="component" value="Unassembled WGS sequence"/>
</dbReference>
<dbReference type="SUPFAM" id="SSF52440">
    <property type="entry name" value="PreATP-grasp domain"/>
    <property type="match status" value="1"/>
</dbReference>
<accession>A0A6N9Q6S1</accession>
<gene>
    <name evidence="7" type="ORF">ERL59_16720</name>
</gene>
<keyword evidence="2" id="KW-0479">Metal-binding</keyword>
<keyword evidence="1" id="KW-0436">Ligase</keyword>
<dbReference type="GO" id="GO:0005524">
    <property type="term" value="F:ATP binding"/>
    <property type="evidence" value="ECO:0007669"/>
    <property type="project" value="UniProtKB-KW"/>
</dbReference>
<dbReference type="Gene3D" id="3.30.1490.330">
    <property type="match status" value="1"/>
</dbReference>
<evidence type="ECO:0000259" key="6">
    <source>
        <dbReference type="Pfam" id="PF03738"/>
    </source>
</evidence>
<dbReference type="OrthoDB" id="9765517at2"/>
<evidence type="ECO:0000256" key="1">
    <source>
        <dbReference type="ARBA" id="ARBA00022598"/>
    </source>
</evidence>
<reference evidence="7 8" key="1">
    <citation type="submission" date="2019-01" db="EMBL/GenBank/DDBJ databases">
        <title>Chengkuizengella sp. nov., isolated from deep-sea sediment of East Pacific Ocean.</title>
        <authorList>
            <person name="Yang J."/>
            <person name="Lai Q."/>
            <person name="Shao Z."/>
        </authorList>
    </citation>
    <scope>NUCLEOTIDE SEQUENCE [LARGE SCALE GENOMIC DNA]</scope>
    <source>
        <strain evidence="7 8">YPA3-1-1</strain>
    </source>
</reference>
<dbReference type="InterPro" id="IPR016185">
    <property type="entry name" value="PreATP-grasp_dom_sf"/>
</dbReference>
<feature type="domain" description="Glutathionylspermidine synthase pre-ATP-grasp-like" evidence="6">
    <location>
        <begin position="2"/>
        <end position="374"/>
    </location>
</feature>
<evidence type="ECO:0000313" key="7">
    <source>
        <dbReference type="EMBL" id="NBI30595.1"/>
    </source>
</evidence>
<keyword evidence="3" id="KW-0547">Nucleotide-binding</keyword>
<evidence type="ECO:0000256" key="5">
    <source>
        <dbReference type="ARBA" id="ARBA00022842"/>
    </source>
</evidence>
<dbReference type="InterPro" id="IPR005494">
    <property type="entry name" value="GSPS_pre-ATP-grasp-like_dom"/>
</dbReference>
<comment type="caution">
    <text evidence="7">The sequence shown here is derived from an EMBL/GenBank/DDBJ whole genome shotgun (WGS) entry which is preliminary data.</text>
</comment>
<keyword evidence="8" id="KW-1185">Reference proteome</keyword>
<protein>
    <submittedName>
        <fullName evidence="7">Glutathionylspermidine synthase</fullName>
    </submittedName>
</protein>
<dbReference type="AlphaFoldDB" id="A0A6N9Q6S1"/>
<sequence>MKELEELGFTWGDMDHYWIDQVVSIDQQIWDEIKFASQQLWTIFDKAARFTFGKRDLYALLSIPEVLWDGLDLLLPNGAEELSRYARFDYSITTQGEIKLFELNADTPTGYVESSVVTPWICEQYDLNSPNVSMKEQIRLAWEKEKPDYATCIAYGEHLEDSGTIDMLVKHSGLEAKCIDTLELSVDEGVVRDKELNRINSMFALYPKEWMAVDDGGEALAYSIESKNIEVFNSLHAIILQSKGLQAVIWGLHELESEIFTKEEHECIEKYMLPTYNKPIFDGNYVSKSMFGREGGSVRLYDHQGTLETQDEEGYDTSVLFDRVYQKRIDLPKLEMHNGAFHLLTGVFIINGEPCGLLGRAGGLITGNSSHFIAMGVR</sequence>
<evidence type="ECO:0000256" key="2">
    <source>
        <dbReference type="ARBA" id="ARBA00022723"/>
    </source>
</evidence>
<evidence type="ECO:0000256" key="3">
    <source>
        <dbReference type="ARBA" id="ARBA00022741"/>
    </source>
</evidence>
<proteinExistence type="predicted"/>
<keyword evidence="4" id="KW-0067">ATP-binding</keyword>
<dbReference type="GO" id="GO:0046872">
    <property type="term" value="F:metal ion binding"/>
    <property type="evidence" value="ECO:0007669"/>
    <property type="project" value="UniProtKB-KW"/>
</dbReference>
<dbReference type="EMBL" id="SIJB01000033">
    <property type="protein sequence ID" value="NBI30595.1"/>
    <property type="molecule type" value="Genomic_DNA"/>
</dbReference>
<dbReference type="SUPFAM" id="SSF56059">
    <property type="entry name" value="Glutathione synthetase ATP-binding domain-like"/>
    <property type="match status" value="1"/>
</dbReference>
<organism evidence="7 8">
    <name type="scientific">Chengkuizengella marina</name>
    <dbReference type="NCBI Taxonomy" id="2507566"/>
    <lineage>
        <taxon>Bacteria</taxon>
        <taxon>Bacillati</taxon>
        <taxon>Bacillota</taxon>
        <taxon>Bacilli</taxon>
        <taxon>Bacillales</taxon>
        <taxon>Paenibacillaceae</taxon>
        <taxon>Chengkuizengella</taxon>
    </lineage>
</organism>